<keyword evidence="1" id="KW-1015">Disulfide bond</keyword>
<dbReference type="SUPFAM" id="SSF55486">
    <property type="entry name" value="Metalloproteases ('zincins'), catalytic domain"/>
    <property type="match status" value="1"/>
</dbReference>
<proteinExistence type="predicted"/>
<dbReference type="InterPro" id="IPR024079">
    <property type="entry name" value="MetalloPept_cat_dom_sf"/>
</dbReference>
<sequence>MEVKPFAILLAICMSRAAVGGNTELGSRLVVPKLQKQKKEGRVNSKVIYYYYDNGIDRDLKHLFEEAIKAWKDYTCIGFKKVKYEKSAILVENTGPYCSHSGKPGQEQWLNIGCGDFTGVAHEVGHALGLEHTHSRPDRDQYLTVNWTNVETFRAQYEKKAGNTTDYRGILYDYGSIMH</sequence>
<feature type="binding site" evidence="2">
    <location>
        <position position="132"/>
    </location>
    <ligand>
        <name>Zn(2+)</name>
        <dbReference type="ChEBI" id="CHEBI:29105"/>
        <note>catalytic</note>
    </ligand>
</feature>
<dbReference type="PANTHER" id="PTHR10127:SF850">
    <property type="entry name" value="METALLOENDOPEPTIDASE"/>
    <property type="match status" value="1"/>
</dbReference>
<dbReference type="EC" id="3.4.24.-" evidence="3"/>
<dbReference type="SMART" id="SM00235">
    <property type="entry name" value="ZnMc"/>
    <property type="match status" value="1"/>
</dbReference>
<dbReference type="Pfam" id="PF01400">
    <property type="entry name" value="Astacin"/>
    <property type="match status" value="1"/>
</dbReference>
<evidence type="ECO:0000313" key="5">
    <source>
        <dbReference type="EMBL" id="KIH61816.1"/>
    </source>
</evidence>
<keyword evidence="3" id="KW-0732">Signal</keyword>
<dbReference type="PRINTS" id="PR00480">
    <property type="entry name" value="ASTACIN"/>
</dbReference>
<name>A0A0C2GXH3_9BILA</name>
<keyword evidence="2 3" id="KW-0482">Metalloprotease</keyword>
<dbReference type="Gene3D" id="3.40.390.10">
    <property type="entry name" value="Collagenase (Catalytic Domain)"/>
    <property type="match status" value="1"/>
</dbReference>
<comment type="cofactor">
    <cofactor evidence="2 3">
        <name>Zn(2+)</name>
        <dbReference type="ChEBI" id="CHEBI:29105"/>
    </cofactor>
    <text evidence="2 3">Binds 1 zinc ion per subunit.</text>
</comment>
<feature type="binding site" evidence="2">
    <location>
        <position position="126"/>
    </location>
    <ligand>
        <name>Zn(2+)</name>
        <dbReference type="ChEBI" id="CHEBI:29105"/>
        <note>catalytic</note>
    </ligand>
</feature>
<comment type="caution">
    <text evidence="2">Lacks conserved residue(s) required for the propagation of feature annotation.</text>
</comment>
<dbReference type="InterPro" id="IPR001506">
    <property type="entry name" value="Peptidase_M12A"/>
</dbReference>
<gene>
    <name evidence="5" type="ORF">ANCDUO_07904</name>
</gene>
<accession>A0A0C2GXH3</accession>
<evidence type="ECO:0000256" key="1">
    <source>
        <dbReference type="ARBA" id="ARBA00023157"/>
    </source>
</evidence>
<feature type="active site" evidence="2">
    <location>
        <position position="123"/>
    </location>
</feature>
<dbReference type="AlphaFoldDB" id="A0A0C2GXH3"/>
<keyword evidence="2 3" id="KW-0378">Hydrolase</keyword>
<feature type="binding site" evidence="2">
    <location>
        <position position="122"/>
    </location>
    <ligand>
        <name>Zn(2+)</name>
        <dbReference type="ChEBI" id="CHEBI:29105"/>
        <note>catalytic</note>
    </ligand>
</feature>
<protein>
    <recommendedName>
        <fullName evidence="3">Metalloendopeptidase</fullName>
        <ecNumber evidence="3">3.4.24.-</ecNumber>
    </recommendedName>
</protein>
<dbReference type="EMBL" id="KN729805">
    <property type="protein sequence ID" value="KIH61816.1"/>
    <property type="molecule type" value="Genomic_DNA"/>
</dbReference>
<evidence type="ECO:0000256" key="2">
    <source>
        <dbReference type="PROSITE-ProRule" id="PRU01211"/>
    </source>
</evidence>
<dbReference type="Proteomes" id="UP000054047">
    <property type="component" value="Unassembled WGS sequence"/>
</dbReference>
<evidence type="ECO:0000256" key="3">
    <source>
        <dbReference type="RuleBase" id="RU361183"/>
    </source>
</evidence>
<feature type="domain" description="Peptidase M12A" evidence="4">
    <location>
        <begin position="28"/>
        <end position="179"/>
    </location>
</feature>
<feature type="chain" id="PRO_5005111132" description="Metalloendopeptidase" evidence="3">
    <location>
        <begin position="21"/>
        <end position="179"/>
    </location>
</feature>
<keyword evidence="2 3" id="KW-0645">Protease</keyword>
<keyword evidence="2 3" id="KW-0862">Zinc</keyword>
<organism evidence="5 6">
    <name type="scientific">Ancylostoma duodenale</name>
    <dbReference type="NCBI Taxonomy" id="51022"/>
    <lineage>
        <taxon>Eukaryota</taxon>
        <taxon>Metazoa</taxon>
        <taxon>Ecdysozoa</taxon>
        <taxon>Nematoda</taxon>
        <taxon>Chromadorea</taxon>
        <taxon>Rhabditida</taxon>
        <taxon>Rhabditina</taxon>
        <taxon>Rhabditomorpha</taxon>
        <taxon>Strongyloidea</taxon>
        <taxon>Ancylostomatidae</taxon>
        <taxon>Ancylostomatinae</taxon>
        <taxon>Ancylostoma</taxon>
    </lineage>
</organism>
<reference evidence="5 6" key="1">
    <citation type="submission" date="2013-12" db="EMBL/GenBank/DDBJ databases">
        <title>Draft genome of the parsitic nematode Ancylostoma duodenale.</title>
        <authorList>
            <person name="Mitreva M."/>
        </authorList>
    </citation>
    <scope>NUCLEOTIDE SEQUENCE [LARGE SCALE GENOMIC DNA]</scope>
    <source>
        <strain evidence="5 6">Zhejiang</strain>
    </source>
</reference>
<dbReference type="PANTHER" id="PTHR10127">
    <property type="entry name" value="DISCOIDIN, CUB, EGF, LAMININ , AND ZINC METALLOPROTEASE DOMAIN CONTAINING"/>
    <property type="match status" value="1"/>
</dbReference>
<dbReference type="GO" id="GO:0008270">
    <property type="term" value="F:zinc ion binding"/>
    <property type="evidence" value="ECO:0007669"/>
    <property type="project" value="UniProtKB-UniRule"/>
</dbReference>
<evidence type="ECO:0000313" key="6">
    <source>
        <dbReference type="Proteomes" id="UP000054047"/>
    </source>
</evidence>
<keyword evidence="2 3" id="KW-0479">Metal-binding</keyword>
<keyword evidence="6" id="KW-1185">Reference proteome</keyword>
<dbReference type="GO" id="GO:0006508">
    <property type="term" value="P:proteolysis"/>
    <property type="evidence" value="ECO:0007669"/>
    <property type="project" value="UniProtKB-KW"/>
</dbReference>
<dbReference type="GO" id="GO:0004222">
    <property type="term" value="F:metalloendopeptidase activity"/>
    <property type="evidence" value="ECO:0007669"/>
    <property type="project" value="UniProtKB-UniRule"/>
</dbReference>
<evidence type="ECO:0000259" key="4">
    <source>
        <dbReference type="PROSITE" id="PS51864"/>
    </source>
</evidence>
<dbReference type="PROSITE" id="PS51864">
    <property type="entry name" value="ASTACIN"/>
    <property type="match status" value="1"/>
</dbReference>
<dbReference type="OrthoDB" id="291007at2759"/>
<feature type="signal peptide" evidence="3">
    <location>
        <begin position="1"/>
        <end position="20"/>
    </location>
</feature>
<dbReference type="InterPro" id="IPR006026">
    <property type="entry name" value="Peptidase_Metallo"/>
</dbReference>